<protein>
    <recommendedName>
        <fullName evidence="3">Lipoprotein</fullName>
    </recommendedName>
</protein>
<dbReference type="Proteomes" id="UP001197974">
    <property type="component" value="Chromosome"/>
</dbReference>
<evidence type="ECO:0008006" key="3">
    <source>
        <dbReference type="Google" id="ProtNLM"/>
    </source>
</evidence>
<evidence type="ECO:0000313" key="1">
    <source>
        <dbReference type="EMBL" id="WLR42849.1"/>
    </source>
</evidence>
<dbReference type="RefSeq" id="WP_226539325.1">
    <property type="nucleotide sequence ID" value="NZ_CP129013.1"/>
</dbReference>
<keyword evidence="2" id="KW-1185">Reference proteome</keyword>
<accession>A0ABY9JTX7</accession>
<name>A0ABY9JTX7_9BACI</name>
<evidence type="ECO:0000313" key="2">
    <source>
        <dbReference type="Proteomes" id="UP001197974"/>
    </source>
</evidence>
<proteinExistence type="predicted"/>
<organism evidence="1 2">
    <name type="scientific">Bacillus carboniphilus</name>
    <dbReference type="NCBI Taxonomy" id="86663"/>
    <lineage>
        <taxon>Bacteria</taxon>
        <taxon>Bacillati</taxon>
        <taxon>Bacillota</taxon>
        <taxon>Bacilli</taxon>
        <taxon>Bacillales</taxon>
        <taxon>Bacillaceae</taxon>
        <taxon>Bacillus</taxon>
    </lineage>
</organism>
<gene>
    <name evidence="1" type="ORF">LC087_00990</name>
</gene>
<sequence>MKKKKAIWFILILSLCLFISGSWVFFNYVESEKLDRFPVPKNLNVIDSGEDFESYELKREAVICGMPTSYRFYIKVSGWEKVSQMGTLSTYQKGNEKVDVICQHDHISIFKESMKEMAE</sequence>
<dbReference type="EMBL" id="CP129013">
    <property type="protein sequence ID" value="WLR42849.1"/>
    <property type="molecule type" value="Genomic_DNA"/>
</dbReference>
<reference evidence="1 2" key="1">
    <citation type="submission" date="2023-06" db="EMBL/GenBank/DDBJ databases">
        <title>Five Gram-positive bacteria isolated from mangrove sediments in Shenzhen, Guangdong, China.</title>
        <authorList>
            <person name="Yu S."/>
            <person name="Zheng W."/>
            <person name="Huang Y."/>
        </authorList>
    </citation>
    <scope>NUCLEOTIDE SEQUENCE [LARGE SCALE GENOMIC DNA]</scope>
    <source>
        <strain evidence="1 2">SaN35-3</strain>
    </source>
</reference>